<dbReference type="SUPFAM" id="SSF103473">
    <property type="entry name" value="MFS general substrate transporter"/>
    <property type="match status" value="1"/>
</dbReference>
<keyword evidence="6 7" id="KW-0472">Membrane</keyword>
<feature type="transmembrane region" description="Helical" evidence="7">
    <location>
        <begin position="301"/>
        <end position="321"/>
    </location>
</feature>
<evidence type="ECO:0000256" key="6">
    <source>
        <dbReference type="ARBA" id="ARBA00023136"/>
    </source>
</evidence>
<evidence type="ECO:0000259" key="8">
    <source>
        <dbReference type="PROSITE" id="PS50850"/>
    </source>
</evidence>
<keyword evidence="10" id="KW-1185">Reference proteome</keyword>
<comment type="subcellular location">
    <subcellularLocation>
        <location evidence="1">Cell membrane</location>
        <topology evidence="1">Multi-pass membrane protein</topology>
    </subcellularLocation>
</comment>
<dbReference type="eggNOG" id="COG0477">
    <property type="taxonomic scope" value="Bacteria"/>
</dbReference>
<dbReference type="GO" id="GO:0005886">
    <property type="term" value="C:plasma membrane"/>
    <property type="evidence" value="ECO:0007669"/>
    <property type="project" value="UniProtKB-SubCell"/>
</dbReference>
<dbReference type="Pfam" id="PF07690">
    <property type="entry name" value="MFS_1"/>
    <property type="match status" value="1"/>
</dbReference>
<proteinExistence type="predicted"/>
<feature type="transmembrane region" description="Helical" evidence="7">
    <location>
        <begin position="163"/>
        <end position="184"/>
    </location>
</feature>
<dbReference type="PROSITE" id="PS50850">
    <property type="entry name" value="MFS"/>
    <property type="match status" value="1"/>
</dbReference>
<dbReference type="PANTHER" id="PTHR42718">
    <property type="entry name" value="MAJOR FACILITATOR SUPERFAMILY MULTIDRUG TRANSPORTER MFSC"/>
    <property type="match status" value="1"/>
</dbReference>
<evidence type="ECO:0000256" key="5">
    <source>
        <dbReference type="ARBA" id="ARBA00022989"/>
    </source>
</evidence>
<reference evidence="9 10" key="1">
    <citation type="journal article" date="2011" name="EMBO J.">
        <title>Structural diversity of bacterial flagellar motors.</title>
        <authorList>
            <person name="Chen S."/>
            <person name="Beeby M."/>
            <person name="Murphy G.E."/>
            <person name="Leadbetter J.R."/>
            <person name="Hendrixson D.R."/>
            <person name="Briegel A."/>
            <person name="Li Z."/>
            <person name="Shi J."/>
            <person name="Tocheva E.I."/>
            <person name="Muller A."/>
            <person name="Dobro M.J."/>
            <person name="Jensen G.J."/>
        </authorList>
    </citation>
    <scope>NUCLEOTIDE SEQUENCE [LARGE SCALE GENOMIC DNA]</scope>
    <source>
        <strain evidence="9 10">DSM 6540</strain>
    </source>
</reference>
<organism evidence="9 10">
    <name type="scientific">Acetonema longum DSM 6540</name>
    <dbReference type="NCBI Taxonomy" id="1009370"/>
    <lineage>
        <taxon>Bacteria</taxon>
        <taxon>Bacillati</taxon>
        <taxon>Bacillota</taxon>
        <taxon>Negativicutes</taxon>
        <taxon>Acetonemataceae</taxon>
        <taxon>Acetonema</taxon>
    </lineage>
</organism>
<dbReference type="RefSeq" id="WP_004095840.1">
    <property type="nucleotide sequence ID" value="NZ_AFGF01000101.1"/>
</dbReference>
<evidence type="ECO:0000256" key="3">
    <source>
        <dbReference type="ARBA" id="ARBA00022475"/>
    </source>
</evidence>
<gene>
    <name evidence="9" type="ORF">ALO_11794</name>
</gene>
<comment type="caution">
    <text evidence="9">The sequence shown here is derived from an EMBL/GenBank/DDBJ whole genome shotgun (WGS) entry which is preliminary data.</text>
</comment>
<dbReference type="InterPro" id="IPR036259">
    <property type="entry name" value="MFS_trans_sf"/>
</dbReference>
<dbReference type="InterPro" id="IPR011701">
    <property type="entry name" value="MFS"/>
</dbReference>
<dbReference type="EMBL" id="AFGF01000101">
    <property type="protein sequence ID" value="EGO63681.1"/>
    <property type="molecule type" value="Genomic_DNA"/>
</dbReference>
<dbReference type="PANTHER" id="PTHR42718:SF47">
    <property type="entry name" value="METHYL VIOLOGEN RESISTANCE PROTEIN SMVA"/>
    <property type="match status" value="1"/>
</dbReference>
<feature type="transmembrane region" description="Helical" evidence="7">
    <location>
        <begin position="465"/>
        <end position="488"/>
    </location>
</feature>
<keyword evidence="3" id="KW-1003">Cell membrane</keyword>
<name>F7NJU9_9FIRM</name>
<dbReference type="CDD" id="cd17321">
    <property type="entry name" value="MFS_MMR_MDR_like"/>
    <property type="match status" value="1"/>
</dbReference>
<feature type="transmembrane region" description="Helical" evidence="7">
    <location>
        <begin position="400"/>
        <end position="419"/>
    </location>
</feature>
<feature type="transmembrane region" description="Helical" evidence="7">
    <location>
        <begin position="227"/>
        <end position="243"/>
    </location>
</feature>
<feature type="transmembrane region" description="Helical" evidence="7">
    <location>
        <begin position="9"/>
        <end position="32"/>
    </location>
</feature>
<dbReference type="STRING" id="1009370.ALO_11794"/>
<dbReference type="AlphaFoldDB" id="F7NJU9"/>
<evidence type="ECO:0000256" key="4">
    <source>
        <dbReference type="ARBA" id="ARBA00022692"/>
    </source>
</evidence>
<evidence type="ECO:0000313" key="10">
    <source>
        <dbReference type="Proteomes" id="UP000003240"/>
    </source>
</evidence>
<keyword evidence="4 7" id="KW-0812">Transmembrane</keyword>
<dbReference type="Gene3D" id="1.20.1250.20">
    <property type="entry name" value="MFS general substrate transporter like domains"/>
    <property type="match status" value="1"/>
</dbReference>
<feature type="transmembrane region" description="Helical" evidence="7">
    <location>
        <begin position="196"/>
        <end position="215"/>
    </location>
</feature>
<feature type="domain" description="Major facilitator superfamily (MFS) profile" evidence="8">
    <location>
        <begin position="10"/>
        <end position="492"/>
    </location>
</feature>
<dbReference type="InterPro" id="IPR020846">
    <property type="entry name" value="MFS_dom"/>
</dbReference>
<feature type="transmembrane region" description="Helical" evidence="7">
    <location>
        <begin position="76"/>
        <end position="95"/>
    </location>
</feature>
<feature type="transmembrane region" description="Helical" evidence="7">
    <location>
        <begin position="328"/>
        <end position="349"/>
    </location>
</feature>
<evidence type="ECO:0000313" key="9">
    <source>
        <dbReference type="EMBL" id="EGO63681.1"/>
    </source>
</evidence>
<keyword evidence="5 7" id="KW-1133">Transmembrane helix</keyword>
<dbReference type="Proteomes" id="UP000003240">
    <property type="component" value="Unassembled WGS sequence"/>
</dbReference>
<evidence type="ECO:0000256" key="2">
    <source>
        <dbReference type="ARBA" id="ARBA00022448"/>
    </source>
</evidence>
<protein>
    <submittedName>
        <fullName evidence="9">Major facilitator superfamily permease</fullName>
    </submittedName>
</protein>
<accession>F7NJU9</accession>
<dbReference type="PRINTS" id="PR01036">
    <property type="entry name" value="TCRTETB"/>
</dbReference>
<feature type="transmembrane region" description="Helical" evidence="7">
    <location>
        <begin position="47"/>
        <end position="64"/>
    </location>
</feature>
<evidence type="ECO:0000256" key="7">
    <source>
        <dbReference type="SAM" id="Phobius"/>
    </source>
</evidence>
<sequence>MLTKLQRWIILAIVSSSLFLITIDMTVLYTALPRLTHDLAATASEKLWIVNAYPLVMAGLLPAFGTLGDRLGYKRLFVAGLVIFGAASAVAAYAPTTHVLIAARVLLAAGAAMMMPATLSIIRVTFANERERSLAIGIWSAIASGGAGVGPLISGLLLEYYEWGSVFLINIPVVLIALGLALSLIPDWRGQTDKRWDWIGSGQIMLGLIALVYAVKEMGRRNGSFEVVLAAAVIGLAAIIIFVRRQNRQAYPLIDFSLFRDLRFSLGALTALVSTFVLTGSELTFTQQFQLVRGFSPLEAGLLTMSLPVASLFSSLFAAWLLPRTNTLTIQSVSLLITGGGLVGFLLAHNAAESVQVGCLLIVGGGIGGAMTAASHAIINNAPLSQAGMAASIEEVSYELGSVIGVAILGSLSAAVYSSSLAVGNLAVPAVVHDSLDEALLIAESLPAAAASSLTKAAQAAFNQAFLTVIAAAAGILFLSGIFISVAARRAKTS</sequence>
<keyword evidence="2" id="KW-0813">Transport</keyword>
<feature type="transmembrane region" description="Helical" evidence="7">
    <location>
        <begin position="101"/>
        <end position="122"/>
    </location>
</feature>
<dbReference type="OrthoDB" id="9781469at2"/>
<feature type="transmembrane region" description="Helical" evidence="7">
    <location>
        <begin position="355"/>
        <end position="379"/>
    </location>
</feature>
<evidence type="ECO:0000256" key="1">
    <source>
        <dbReference type="ARBA" id="ARBA00004651"/>
    </source>
</evidence>
<feature type="transmembrane region" description="Helical" evidence="7">
    <location>
        <begin position="134"/>
        <end position="157"/>
    </location>
</feature>
<feature type="transmembrane region" description="Helical" evidence="7">
    <location>
        <begin position="264"/>
        <end position="281"/>
    </location>
</feature>
<dbReference type="GO" id="GO:0022857">
    <property type="term" value="F:transmembrane transporter activity"/>
    <property type="evidence" value="ECO:0007669"/>
    <property type="project" value="InterPro"/>
</dbReference>